<accession>A0A1B2IH09</accession>
<evidence type="ECO:0000313" key="2">
    <source>
        <dbReference type="Proteomes" id="UP000221949"/>
    </source>
</evidence>
<reference evidence="2" key="1">
    <citation type="submission" date="2016-06" db="EMBL/GenBank/DDBJ databases">
        <authorList>
            <person name="Berg J.A."/>
            <person name="Stratton M.L."/>
            <person name="Esplin I.D."/>
            <person name="Jensen G.L."/>
            <person name="Merrill B.D."/>
            <person name="Breakwell D.P."/>
            <person name="Hope S."/>
            <person name="Grose J.H."/>
        </authorList>
    </citation>
    <scope>NUCLEOTIDE SEQUENCE [LARGE SCALE GENOMIC DNA]</scope>
</reference>
<organism evidence="1 2">
    <name type="scientific">Erwinia phage vB_EamM_Stratton</name>
    <dbReference type="NCBI Taxonomy" id="1883378"/>
    <lineage>
        <taxon>Viruses</taxon>
        <taxon>Duplodnaviria</taxon>
        <taxon>Heunggongvirae</taxon>
        <taxon>Uroviricota</taxon>
        <taxon>Caudoviricetes</taxon>
        <taxon>Chimalliviridae</taxon>
        <taxon>Erskinevirus</taxon>
        <taxon>Erskinevirus EaH2</taxon>
    </lineage>
</organism>
<gene>
    <name evidence="1" type="ORF">STRATTON_132</name>
</gene>
<proteinExistence type="predicted"/>
<sequence length="157" mass="17892">MKKRYGGVSLSDLKAFKQRTFEALEKKWIEAGIREACKAINKHPGATTVWACQGHGPYSKKKAPNNCNIVFAVAAGYEHLIDEFIAELMDSELLPLWNLALCRLQYPDASFHMLEDTTLKNTYNAWQISYGFMHTEATLREVRKTFLSAANKVFRSK</sequence>
<protein>
    <submittedName>
        <fullName evidence="1">Uncharacterized protein</fullName>
    </submittedName>
</protein>
<evidence type="ECO:0000313" key="1">
    <source>
        <dbReference type="EMBL" id="ANZ50557.1"/>
    </source>
</evidence>
<name>A0A1B2IH09_9CAUD</name>
<dbReference type="Proteomes" id="UP000221949">
    <property type="component" value="Segment"/>
</dbReference>
<dbReference type="EMBL" id="KX397373">
    <property type="protein sequence ID" value="ANZ50557.1"/>
    <property type="molecule type" value="Genomic_DNA"/>
</dbReference>